<dbReference type="STRING" id="933084.A0A067QQW1"/>
<dbReference type="InParanoid" id="A0A067QQW1"/>
<keyword evidence="2" id="KW-1185">Reference proteome</keyword>
<dbReference type="EMBL" id="KL197709">
    <property type="protein sequence ID" value="KDQ65061.1"/>
    <property type="molecule type" value="Genomic_DNA"/>
</dbReference>
<name>A0A067QQW1_9AGAM</name>
<protein>
    <recommendedName>
        <fullName evidence="3">Methyltransferase domain-containing protein</fullName>
    </recommendedName>
</protein>
<dbReference type="Gene3D" id="3.40.50.150">
    <property type="entry name" value="Vaccinia Virus protein VP39"/>
    <property type="match status" value="1"/>
</dbReference>
<dbReference type="SUPFAM" id="SSF53335">
    <property type="entry name" value="S-adenosyl-L-methionine-dependent methyltransferases"/>
    <property type="match status" value="1"/>
</dbReference>
<organism evidence="1 2">
    <name type="scientific">Jaapia argillacea MUCL 33604</name>
    <dbReference type="NCBI Taxonomy" id="933084"/>
    <lineage>
        <taxon>Eukaryota</taxon>
        <taxon>Fungi</taxon>
        <taxon>Dikarya</taxon>
        <taxon>Basidiomycota</taxon>
        <taxon>Agaricomycotina</taxon>
        <taxon>Agaricomycetes</taxon>
        <taxon>Agaricomycetidae</taxon>
        <taxon>Jaapiales</taxon>
        <taxon>Jaapiaceae</taxon>
        <taxon>Jaapia</taxon>
    </lineage>
</organism>
<accession>A0A067QQW1</accession>
<evidence type="ECO:0008006" key="3">
    <source>
        <dbReference type="Google" id="ProtNLM"/>
    </source>
</evidence>
<reference evidence="2" key="1">
    <citation type="journal article" date="2014" name="Proc. Natl. Acad. Sci. U.S.A.">
        <title>Extensive sampling of basidiomycete genomes demonstrates inadequacy of the white-rot/brown-rot paradigm for wood decay fungi.</title>
        <authorList>
            <person name="Riley R."/>
            <person name="Salamov A.A."/>
            <person name="Brown D.W."/>
            <person name="Nagy L.G."/>
            <person name="Floudas D."/>
            <person name="Held B.W."/>
            <person name="Levasseur A."/>
            <person name="Lombard V."/>
            <person name="Morin E."/>
            <person name="Otillar R."/>
            <person name="Lindquist E.A."/>
            <person name="Sun H."/>
            <person name="LaButti K.M."/>
            <person name="Schmutz J."/>
            <person name="Jabbour D."/>
            <person name="Luo H."/>
            <person name="Baker S.E."/>
            <person name="Pisabarro A.G."/>
            <person name="Walton J.D."/>
            <person name="Blanchette R.A."/>
            <person name="Henrissat B."/>
            <person name="Martin F."/>
            <person name="Cullen D."/>
            <person name="Hibbett D.S."/>
            <person name="Grigoriev I.V."/>
        </authorList>
    </citation>
    <scope>NUCLEOTIDE SEQUENCE [LARGE SCALE GENOMIC DNA]</scope>
    <source>
        <strain evidence="2">MUCL 33604</strain>
    </source>
</reference>
<evidence type="ECO:0000313" key="2">
    <source>
        <dbReference type="Proteomes" id="UP000027265"/>
    </source>
</evidence>
<dbReference type="AlphaFoldDB" id="A0A067QQW1"/>
<dbReference type="HOGENOM" id="CLU_058846_1_0_1"/>
<dbReference type="OrthoDB" id="8300214at2759"/>
<gene>
    <name evidence="1" type="ORF">JAAARDRAFT_28724</name>
</gene>
<dbReference type="Proteomes" id="UP000027265">
    <property type="component" value="Unassembled WGS sequence"/>
</dbReference>
<evidence type="ECO:0000313" key="1">
    <source>
        <dbReference type="EMBL" id="KDQ65061.1"/>
    </source>
</evidence>
<sequence length="295" mass="32016">MTDLPSLAHKIASLTSTLHTPTPSSIRVQLSQTLERLLLISNWDIAPGSTVLEVGCGQGDCTAALAEIVGPEGHVDALDPAPLDYGAPFTLFQAQSHLSASDLGPRITWINKETPTHLSSLPPTSQYTHSILAHSLWYFSSPSSLSTTLQLLATHSGRICLAEWSLSSANPDAQPHILAALTQASLECRKSTSESNVRTVLSPKAIKDLAGDAGLKLISEGFVTPDEGVHDGRWEVQATLSERFAKEVEEFIEDEREKGVVFALRDALELSVKRIERGVKGVRSMDVWWGVFEKV</sequence>
<dbReference type="Pfam" id="PF01135">
    <property type="entry name" value="PCMT"/>
    <property type="match status" value="1"/>
</dbReference>
<proteinExistence type="predicted"/>
<dbReference type="InterPro" id="IPR029063">
    <property type="entry name" value="SAM-dependent_MTases_sf"/>
</dbReference>